<dbReference type="EMBL" id="JACGCM010001293">
    <property type="protein sequence ID" value="KAF6156866.1"/>
    <property type="molecule type" value="Genomic_DNA"/>
</dbReference>
<evidence type="ECO:0000256" key="6">
    <source>
        <dbReference type="PIRSR" id="PIRSR602401-1"/>
    </source>
</evidence>
<evidence type="ECO:0000256" key="3">
    <source>
        <dbReference type="ARBA" id="ARBA00022723"/>
    </source>
</evidence>
<dbReference type="PANTHER" id="PTHR24286:SF256">
    <property type="entry name" value="CYTOCHROME P450 FAMILY PROTEIN"/>
    <property type="match status" value="1"/>
</dbReference>
<dbReference type="GO" id="GO:0020037">
    <property type="term" value="F:heme binding"/>
    <property type="evidence" value="ECO:0007669"/>
    <property type="project" value="InterPro"/>
</dbReference>
<feature type="transmembrane region" description="Helical" evidence="8">
    <location>
        <begin position="16"/>
        <end position="37"/>
    </location>
</feature>
<keyword evidence="4 7" id="KW-0560">Oxidoreductase</keyword>
<sequence length="494" mass="55041">MELFSSFAPSSFDFQMALLAIILMTLGTLYVLGFLSFNLNPWKKLPQGSSFIGDFIGFHTAMKAGKNGEWIRSRIRKYGPVFKSCVMGSHIAILTGQSGNKFILTTSDGIASDDAPAVTTILGRKSLIGVEGSRHKLLKGAVMNMLKPERLQKFIGEMNSSIQRLLLQELEGKDSVKLVSLSRRVIFAVTCTIVLGLPEDSVGENSLRLEDLLTTSQGLIALPFNIPGMLFAKACKARAKICKVIYNIIMARKLKMEEEKTCSQDDIVASFINIRDEEGKPLSDEEIVDNLLTLLIASNDTTSSLLSMFLRHLGNDAHVYNQVFEEQKEVAKAREGSPVDGKLIWNETQSMKYSWRVAQEIMRFSPPSVGNFRIATKDMKYGGFDIPKGWRMLWVASPTHNDPDIFEEPEKFNPSRFEGPSIAPFTYVPFGGGVRICPGNGFARTTVLLVIHHLLTNYRWTPMIHDEPISTNPVPFPAMDLPVKLHPIVDKFSS</sequence>
<keyword evidence="8" id="KW-0472">Membrane</keyword>
<evidence type="ECO:0000256" key="8">
    <source>
        <dbReference type="SAM" id="Phobius"/>
    </source>
</evidence>
<protein>
    <recommendedName>
        <fullName evidence="11">Cytochrome P450</fullName>
    </recommendedName>
</protein>
<keyword evidence="6 7" id="KW-0349">Heme</keyword>
<dbReference type="GO" id="GO:0004497">
    <property type="term" value="F:monooxygenase activity"/>
    <property type="evidence" value="ECO:0007669"/>
    <property type="project" value="UniProtKB-KW"/>
</dbReference>
<dbReference type="Proteomes" id="UP000541444">
    <property type="component" value="Unassembled WGS sequence"/>
</dbReference>
<keyword evidence="7" id="KW-0503">Monooxygenase</keyword>
<evidence type="ECO:0008006" key="11">
    <source>
        <dbReference type="Google" id="ProtNLM"/>
    </source>
</evidence>
<dbReference type="Pfam" id="PF00067">
    <property type="entry name" value="p450"/>
    <property type="match status" value="1"/>
</dbReference>
<comment type="cofactor">
    <cofactor evidence="1 6">
        <name>heme</name>
        <dbReference type="ChEBI" id="CHEBI:30413"/>
    </cofactor>
</comment>
<dbReference type="PRINTS" id="PR00385">
    <property type="entry name" value="P450"/>
</dbReference>
<organism evidence="9 10">
    <name type="scientific">Kingdonia uniflora</name>
    <dbReference type="NCBI Taxonomy" id="39325"/>
    <lineage>
        <taxon>Eukaryota</taxon>
        <taxon>Viridiplantae</taxon>
        <taxon>Streptophyta</taxon>
        <taxon>Embryophyta</taxon>
        <taxon>Tracheophyta</taxon>
        <taxon>Spermatophyta</taxon>
        <taxon>Magnoliopsida</taxon>
        <taxon>Ranunculales</taxon>
        <taxon>Circaeasteraceae</taxon>
        <taxon>Kingdonia</taxon>
    </lineage>
</organism>
<feature type="binding site" description="axial binding residue" evidence="6">
    <location>
        <position position="437"/>
    </location>
    <ligand>
        <name>heme</name>
        <dbReference type="ChEBI" id="CHEBI:30413"/>
    </ligand>
    <ligandPart>
        <name>Fe</name>
        <dbReference type="ChEBI" id="CHEBI:18248"/>
    </ligandPart>
</feature>
<evidence type="ECO:0000256" key="4">
    <source>
        <dbReference type="ARBA" id="ARBA00023002"/>
    </source>
</evidence>
<dbReference type="SUPFAM" id="SSF48264">
    <property type="entry name" value="Cytochrome P450"/>
    <property type="match status" value="1"/>
</dbReference>
<keyword evidence="5 6" id="KW-0408">Iron</keyword>
<reference evidence="9 10" key="1">
    <citation type="journal article" date="2020" name="IScience">
        <title>Genome Sequencing of the Endangered Kingdonia uniflora (Circaeasteraceae, Ranunculales) Reveals Potential Mechanisms of Evolutionary Specialization.</title>
        <authorList>
            <person name="Sun Y."/>
            <person name="Deng T."/>
            <person name="Zhang A."/>
            <person name="Moore M.J."/>
            <person name="Landis J.B."/>
            <person name="Lin N."/>
            <person name="Zhang H."/>
            <person name="Zhang X."/>
            <person name="Huang J."/>
            <person name="Zhang X."/>
            <person name="Sun H."/>
            <person name="Wang H."/>
        </authorList>
    </citation>
    <scope>NUCLEOTIDE SEQUENCE [LARGE SCALE GENOMIC DNA]</scope>
    <source>
        <strain evidence="9">TB1705</strain>
        <tissue evidence="9">Leaf</tissue>
    </source>
</reference>
<evidence type="ECO:0000256" key="7">
    <source>
        <dbReference type="RuleBase" id="RU000461"/>
    </source>
</evidence>
<dbReference type="CDD" id="cd11043">
    <property type="entry name" value="CYP90-like"/>
    <property type="match status" value="1"/>
</dbReference>
<keyword evidence="8" id="KW-1133">Transmembrane helix</keyword>
<name>A0A7J7MPQ2_9MAGN</name>
<dbReference type="GO" id="GO:0016705">
    <property type="term" value="F:oxidoreductase activity, acting on paired donors, with incorporation or reduction of molecular oxygen"/>
    <property type="evidence" value="ECO:0007669"/>
    <property type="project" value="InterPro"/>
</dbReference>
<keyword evidence="3 6" id="KW-0479">Metal-binding</keyword>
<dbReference type="FunFam" id="1.10.630.10:FF:000022">
    <property type="entry name" value="Taxadiene 5-alpha hydroxylase"/>
    <property type="match status" value="1"/>
</dbReference>
<evidence type="ECO:0000256" key="2">
    <source>
        <dbReference type="ARBA" id="ARBA00010617"/>
    </source>
</evidence>
<comment type="caution">
    <text evidence="9">The sequence shown here is derived from an EMBL/GenBank/DDBJ whole genome shotgun (WGS) entry which is preliminary data.</text>
</comment>
<dbReference type="InterPro" id="IPR017972">
    <property type="entry name" value="Cyt_P450_CS"/>
</dbReference>
<evidence type="ECO:0000256" key="5">
    <source>
        <dbReference type="ARBA" id="ARBA00023004"/>
    </source>
</evidence>
<comment type="similarity">
    <text evidence="2 7">Belongs to the cytochrome P450 family.</text>
</comment>
<dbReference type="GO" id="GO:0005506">
    <property type="term" value="F:iron ion binding"/>
    <property type="evidence" value="ECO:0007669"/>
    <property type="project" value="InterPro"/>
</dbReference>
<keyword evidence="8" id="KW-0812">Transmembrane</keyword>
<dbReference type="InterPro" id="IPR001128">
    <property type="entry name" value="Cyt_P450"/>
</dbReference>
<dbReference type="PANTHER" id="PTHR24286">
    <property type="entry name" value="CYTOCHROME P450 26"/>
    <property type="match status" value="1"/>
</dbReference>
<dbReference type="OrthoDB" id="3945418at2759"/>
<dbReference type="GO" id="GO:0044550">
    <property type="term" value="P:secondary metabolite biosynthetic process"/>
    <property type="evidence" value="ECO:0007669"/>
    <property type="project" value="UniProtKB-ARBA"/>
</dbReference>
<gene>
    <name evidence="9" type="ORF">GIB67_000406</name>
</gene>
<dbReference type="GO" id="GO:0016125">
    <property type="term" value="P:sterol metabolic process"/>
    <property type="evidence" value="ECO:0007669"/>
    <property type="project" value="TreeGrafter"/>
</dbReference>
<evidence type="ECO:0000313" key="10">
    <source>
        <dbReference type="Proteomes" id="UP000541444"/>
    </source>
</evidence>
<evidence type="ECO:0000256" key="1">
    <source>
        <dbReference type="ARBA" id="ARBA00001971"/>
    </source>
</evidence>
<dbReference type="InterPro" id="IPR002401">
    <property type="entry name" value="Cyt_P450_E_grp-I"/>
</dbReference>
<dbReference type="InterPro" id="IPR036396">
    <property type="entry name" value="Cyt_P450_sf"/>
</dbReference>
<dbReference type="PROSITE" id="PS00086">
    <property type="entry name" value="CYTOCHROME_P450"/>
    <property type="match status" value="1"/>
</dbReference>
<dbReference type="PRINTS" id="PR00463">
    <property type="entry name" value="EP450I"/>
</dbReference>
<dbReference type="AlphaFoldDB" id="A0A7J7MPQ2"/>
<keyword evidence="10" id="KW-1185">Reference proteome</keyword>
<dbReference type="Gene3D" id="1.10.630.10">
    <property type="entry name" value="Cytochrome P450"/>
    <property type="match status" value="1"/>
</dbReference>
<evidence type="ECO:0000313" key="9">
    <source>
        <dbReference type="EMBL" id="KAF6156866.1"/>
    </source>
</evidence>
<proteinExistence type="inferred from homology"/>
<accession>A0A7J7MPQ2</accession>